<dbReference type="GO" id="GO:0019346">
    <property type="term" value="P:transsulfuration"/>
    <property type="evidence" value="ECO:0007669"/>
    <property type="project" value="InterPro"/>
</dbReference>
<dbReference type="Gene3D" id="3.90.1150.10">
    <property type="entry name" value="Aspartate Aminotransferase, domain 1"/>
    <property type="match status" value="1"/>
</dbReference>
<evidence type="ECO:0000256" key="6">
    <source>
        <dbReference type="ARBA" id="ARBA00047199"/>
    </source>
</evidence>
<evidence type="ECO:0000256" key="7">
    <source>
        <dbReference type="ARBA" id="ARBA00048780"/>
    </source>
</evidence>
<dbReference type="GO" id="GO:0004124">
    <property type="term" value="F:cysteine synthase activity"/>
    <property type="evidence" value="ECO:0007669"/>
    <property type="project" value="TreeGrafter"/>
</dbReference>
<evidence type="ECO:0000256" key="10">
    <source>
        <dbReference type="RuleBase" id="RU362118"/>
    </source>
</evidence>
<keyword evidence="4 9" id="KW-0663">Pyridoxal phosphate</keyword>
<dbReference type="SUPFAM" id="SSF53383">
    <property type="entry name" value="PLP-dependent transferases"/>
    <property type="match status" value="1"/>
</dbReference>
<accession>A0A9X1LRK4</accession>
<evidence type="ECO:0000256" key="11">
    <source>
        <dbReference type="SAM" id="MobiDB-lite"/>
    </source>
</evidence>
<dbReference type="InterPro" id="IPR006235">
    <property type="entry name" value="OAc-hSer/O-AcSer_sulfhydrylase"/>
</dbReference>
<dbReference type="Proteomes" id="UP001139354">
    <property type="component" value="Unassembled WGS sequence"/>
</dbReference>
<evidence type="ECO:0000313" key="12">
    <source>
        <dbReference type="EMBL" id="MCC2030787.1"/>
    </source>
</evidence>
<dbReference type="PROSITE" id="PS00868">
    <property type="entry name" value="CYS_MET_METAB_PP"/>
    <property type="match status" value="1"/>
</dbReference>
<dbReference type="GO" id="GO:0005737">
    <property type="term" value="C:cytoplasm"/>
    <property type="evidence" value="ECO:0007669"/>
    <property type="project" value="TreeGrafter"/>
</dbReference>
<dbReference type="EC" id="4.4.1.2" evidence="5"/>
<dbReference type="GO" id="GO:0003961">
    <property type="term" value="F:O-acetylhomoserine aminocarboxypropyltransferase activity"/>
    <property type="evidence" value="ECO:0007669"/>
    <property type="project" value="TreeGrafter"/>
</dbReference>
<evidence type="ECO:0000256" key="3">
    <source>
        <dbReference type="ARBA" id="ARBA00022679"/>
    </source>
</evidence>
<reference evidence="12" key="1">
    <citation type="submission" date="2021-04" db="EMBL/GenBank/DDBJ databases">
        <title>Microbacterium tenobrionis sp. nov. and Microbacterium allomyrinae sp. nov., isolated from larvae of Tenobrio molitor and Allomyrina dichotoma, respectively.</title>
        <authorList>
            <person name="Lee S.D."/>
        </authorList>
    </citation>
    <scope>NUCLEOTIDE SEQUENCE</scope>
    <source>
        <strain evidence="12">BWT-G7</strain>
    </source>
</reference>
<keyword evidence="3" id="KW-0808">Transferase</keyword>
<comment type="cofactor">
    <cofactor evidence="1 10">
        <name>pyridoxal 5'-phosphate</name>
        <dbReference type="ChEBI" id="CHEBI:597326"/>
    </cofactor>
</comment>
<keyword evidence="13" id="KW-1185">Reference proteome</keyword>
<dbReference type="RefSeq" id="WP_372456929.1">
    <property type="nucleotide sequence ID" value="NZ_JAGTTN010000001.1"/>
</dbReference>
<comment type="catalytic activity">
    <reaction evidence="7">
        <text>L-homocysteine + H2O = 2-oxobutanoate + hydrogen sulfide + NH4(+) + H(+)</text>
        <dbReference type="Rhea" id="RHEA:14501"/>
        <dbReference type="ChEBI" id="CHEBI:15377"/>
        <dbReference type="ChEBI" id="CHEBI:15378"/>
        <dbReference type="ChEBI" id="CHEBI:16763"/>
        <dbReference type="ChEBI" id="CHEBI:28938"/>
        <dbReference type="ChEBI" id="CHEBI:29919"/>
        <dbReference type="ChEBI" id="CHEBI:58199"/>
        <dbReference type="EC" id="4.4.1.2"/>
    </reaction>
    <physiologicalReaction direction="left-to-right" evidence="7">
        <dbReference type="Rhea" id="RHEA:14502"/>
    </physiologicalReaction>
</comment>
<dbReference type="GO" id="GO:0071269">
    <property type="term" value="P:L-homocysteine biosynthetic process"/>
    <property type="evidence" value="ECO:0007669"/>
    <property type="project" value="TreeGrafter"/>
</dbReference>
<name>A0A9X1LRK4_9MICO</name>
<feature type="region of interest" description="Disordered" evidence="11">
    <location>
        <begin position="445"/>
        <end position="468"/>
    </location>
</feature>
<dbReference type="PANTHER" id="PTHR43797">
    <property type="entry name" value="HOMOCYSTEINE/CYSTEINE SYNTHASE"/>
    <property type="match status" value="1"/>
</dbReference>
<evidence type="ECO:0000256" key="1">
    <source>
        <dbReference type="ARBA" id="ARBA00001933"/>
    </source>
</evidence>
<dbReference type="FunFam" id="3.40.640.10:FF:000046">
    <property type="entry name" value="Cystathionine gamma-lyase"/>
    <property type="match status" value="1"/>
</dbReference>
<proteinExistence type="inferred from homology"/>
<dbReference type="GO" id="GO:0047982">
    <property type="term" value="F:homocysteine desulfhydrase activity"/>
    <property type="evidence" value="ECO:0007669"/>
    <property type="project" value="UniProtKB-EC"/>
</dbReference>
<comment type="similarity">
    <text evidence="2 10">Belongs to the trans-sulfuration enzymes family.</text>
</comment>
<organism evidence="12 13">
    <name type="scientific">Microbacterium allomyrinae</name>
    <dbReference type="NCBI Taxonomy" id="2830666"/>
    <lineage>
        <taxon>Bacteria</taxon>
        <taxon>Bacillati</taxon>
        <taxon>Actinomycetota</taxon>
        <taxon>Actinomycetes</taxon>
        <taxon>Micrococcales</taxon>
        <taxon>Microbacteriaceae</taxon>
        <taxon>Microbacterium</taxon>
    </lineage>
</organism>
<dbReference type="InterPro" id="IPR015421">
    <property type="entry name" value="PyrdxlP-dep_Trfase_major"/>
</dbReference>
<feature type="modified residue" description="N6-(pyridoxal phosphate)lysine" evidence="9">
    <location>
        <position position="217"/>
    </location>
</feature>
<protein>
    <recommendedName>
        <fullName evidence="5">homocysteine desulfhydrase</fullName>
        <ecNumber evidence="5">4.4.1.2</ecNumber>
    </recommendedName>
    <alternativeName>
        <fullName evidence="6">Homocysteine desulfhydrase</fullName>
    </alternativeName>
</protein>
<comment type="catalytic activity">
    <reaction evidence="8">
        <text>L-methionine + H2O = methanethiol + 2-oxobutanoate + NH4(+)</text>
        <dbReference type="Rhea" id="RHEA:23800"/>
        <dbReference type="ChEBI" id="CHEBI:15377"/>
        <dbReference type="ChEBI" id="CHEBI:16007"/>
        <dbReference type="ChEBI" id="CHEBI:16763"/>
        <dbReference type="ChEBI" id="CHEBI:28938"/>
        <dbReference type="ChEBI" id="CHEBI:57844"/>
        <dbReference type="EC" id="4.4.1.11"/>
    </reaction>
    <physiologicalReaction direction="left-to-right" evidence="8">
        <dbReference type="Rhea" id="RHEA:23801"/>
    </physiologicalReaction>
</comment>
<dbReference type="Gene3D" id="3.40.640.10">
    <property type="entry name" value="Type I PLP-dependent aspartate aminotransferase-like (Major domain)"/>
    <property type="match status" value="1"/>
</dbReference>
<dbReference type="PIRSF" id="PIRSF001434">
    <property type="entry name" value="CGS"/>
    <property type="match status" value="1"/>
</dbReference>
<dbReference type="PANTHER" id="PTHR43797:SF2">
    <property type="entry name" value="HOMOCYSTEINE_CYSTEINE SYNTHASE"/>
    <property type="match status" value="1"/>
</dbReference>
<dbReference type="GO" id="GO:0006535">
    <property type="term" value="P:cysteine biosynthetic process from serine"/>
    <property type="evidence" value="ECO:0007669"/>
    <property type="project" value="TreeGrafter"/>
</dbReference>
<evidence type="ECO:0000256" key="8">
    <source>
        <dbReference type="ARBA" id="ARBA00052699"/>
    </source>
</evidence>
<evidence type="ECO:0000256" key="4">
    <source>
        <dbReference type="ARBA" id="ARBA00022898"/>
    </source>
</evidence>
<comment type="caution">
    <text evidence="12">The sequence shown here is derived from an EMBL/GenBank/DDBJ whole genome shotgun (WGS) entry which is preliminary data.</text>
</comment>
<evidence type="ECO:0000256" key="2">
    <source>
        <dbReference type="ARBA" id="ARBA00009077"/>
    </source>
</evidence>
<sequence>MDRMSETPRPTAPRSFATAQVQAGYDAGIAENTAVPTIHQSNAFEFRSLSDARDLFALRRDGNIYSRAANPTVLVFEKRVAELEGGIGAAGVASGQAAVAVALLALAKHGEHIVAARQLYGGTVDLLQDTFADWGIEVTFVDQDDPQAWAAAVRPTTRALFAESISNPIAQVLDLGAVAAVARRAGVPLVIDNTVATPYLQRAKDFGADIVVHSATKFLGGHGTSLGGVVVDLGTFDFTAEPERWPQLTQTYKRVPDGSLVERFGANGSPYIALVKTKYVHDLGPSLSAFNAFQLLQGIETLDLRVARHTANALEVARFLAEHPAVARVHHPGLETSPWHANAQQYLPLGVSAVFAFDLYPTGDAAADFELVESFIARLQVVKLVANIGDARSLVAHPASMTHSHLSPSQLAEAHISSTTVRLSIGLEDPRDVIDDLARALEPVLAQQSPAPAAEQADEPQLADSSSR</sequence>
<evidence type="ECO:0000256" key="5">
    <source>
        <dbReference type="ARBA" id="ARBA00047175"/>
    </source>
</evidence>
<dbReference type="InterPro" id="IPR054542">
    <property type="entry name" value="Cys_met_metab_PP"/>
</dbReference>
<dbReference type="GO" id="GO:0018826">
    <property type="term" value="F:methionine gamma-lyase activity"/>
    <property type="evidence" value="ECO:0007669"/>
    <property type="project" value="UniProtKB-EC"/>
</dbReference>
<gene>
    <name evidence="12" type="ORF">KEC57_01160</name>
</gene>
<dbReference type="AlphaFoldDB" id="A0A9X1LRK4"/>
<dbReference type="InterPro" id="IPR015424">
    <property type="entry name" value="PyrdxlP-dep_Trfase"/>
</dbReference>
<dbReference type="InterPro" id="IPR000277">
    <property type="entry name" value="Cys/Met-Metab_PyrdxlP-dep_enz"/>
</dbReference>
<dbReference type="Pfam" id="PF01053">
    <property type="entry name" value="Cys_Met_Meta_PP"/>
    <property type="match status" value="1"/>
</dbReference>
<dbReference type="GO" id="GO:0030170">
    <property type="term" value="F:pyridoxal phosphate binding"/>
    <property type="evidence" value="ECO:0007669"/>
    <property type="project" value="InterPro"/>
</dbReference>
<dbReference type="InterPro" id="IPR015422">
    <property type="entry name" value="PyrdxlP-dep_Trfase_small"/>
</dbReference>
<evidence type="ECO:0000313" key="13">
    <source>
        <dbReference type="Proteomes" id="UP001139354"/>
    </source>
</evidence>
<dbReference type="CDD" id="cd00614">
    <property type="entry name" value="CGS_like"/>
    <property type="match status" value="1"/>
</dbReference>
<dbReference type="EMBL" id="JAGTTN010000001">
    <property type="protein sequence ID" value="MCC2030787.1"/>
    <property type="molecule type" value="Genomic_DNA"/>
</dbReference>
<evidence type="ECO:0000256" key="9">
    <source>
        <dbReference type="PIRSR" id="PIRSR001434-2"/>
    </source>
</evidence>